<dbReference type="GO" id="GO:0006886">
    <property type="term" value="P:intracellular protein transport"/>
    <property type="evidence" value="ECO:0007669"/>
    <property type="project" value="InterPro"/>
</dbReference>
<evidence type="ECO:0000256" key="3">
    <source>
        <dbReference type="ARBA" id="ARBA00022475"/>
    </source>
</evidence>
<evidence type="ECO:0000256" key="7">
    <source>
        <dbReference type="ARBA" id="ARBA00023010"/>
    </source>
</evidence>
<keyword evidence="3" id="KW-1003">Cell membrane</keyword>
<keyword evidence="6 9" id="KW-1133">Transmembrane helix</keyword>
<keyword evidence="4 9" id="KW-0812">Transmembrane</keyword>
<dbReference type="GO" id="GO:0005886">
    <property type="term" value="C:plasma membrane"/>
    <property type="evidence" value="ECO:0007669"/>
    <property type="project" value="TreeGrafter"/>
</dbReference>
<dbReference type="Gene3D" id="1.20.5.1030">
    <property type="entry name" value="Preprotein translocase secy subunit"/>
    <property type="match status" value="1"/>
</dbReference>
<accession>X0VUI3</accession>
<dbReference type="PROSITE" id="PS01067">
    <property type="entry name" value="SECE_SEC61G"/>
    <property type="match status" value="1"/>
</dbReference>
<dbReference type="GO" id="GO:0006605">
    <property type="term" value="P:protein targeting"/>
    <property type="evidence" value="ECO:0007669"/>
    <property type="project" value="InterPro"/>
</dbReference>
<dbReference type="GO" id="GO:0043952">
    <property type="term" value="P:protein transport by the Sec complex"/>
    <property type="evidence" value="ECO:0007669"/>
    <property type="project" value="TreeGrafter"/>
</dbReference>
<comment type="caution">
    <text evidence="10">The sequence shown here is derived from an EMBL/GenBank/DDBJ whole genome shotgun (WGS) entry which is preliminary data.</text>
</comment>
<dbReference type="InterPro" id="IPR001901">
    <property type="entry name" value="Translocase_SecE/Sec61-g"/>
</dbReference>
<name>X0VUI3_9ZZZZ</name>
<dbReference type="NCBIfam" id="TIGR00964">
    <property type="entry name" value="secE_bact"/>
    <property type="match status" value="1"/>
</dbReference>
<protein>
    <recommendedName>
        <fullName evidence="11">Protein translocase subunit SecE</fullName>
    </recommendedName>
</protein>
<keyword evidence="7" id="KW-0811">Translocation</keyword>
<keyword evidence="5" id="KW-0653">Protein transport</keyword>
<gene>
    <name evidence="10" type="ORF">S01H1_54035</name>
</gene>
<dbReference type="EMBL" id="BARS01035028">
    <property type="protein sequence ID" value="GAG14797.1"/>
    <property type="molecule type" value="Genomic_DNA"/>
</dbReference>
<comment type="subcellular location">
    <subcellularLocation>
        <location evidence="1">Membrane</location>
    </subcellularLocation>
</comment>
<evidence type="ECO:0000256" key="5">
    <source>
        <dbReference type="ARBA" id="ARBA00022927"/>
    </source>
</evidence>
<dbReference type="Pfam" id="PF00584">
    <property type="entry name" value="SecE"/>
    <property type="match status" value="1"/>
</dbReference>
<dbReference type="InterPro" id="IPR005807">
    <property type="entry name" value="SecE_bac"/>
</dbReference>
<evidence type="ECO:0000313" key="10">
    <source>
        <dbReference type="EMBL" id="GAG14797.1"/>
    </source>
</evidence>
<proteinExistence type="inferred from homology"/>
<evidence type="ECO:0000256" key="4">
    <source>
        <dbReference type="ARBA" id="ARBA00022692"/>
    </source>
</evidence>
<keyword evidence="8 9" id="KW-0472">Membrane</keyword>
<keyword evidence="2" id="KW-0813">Transport</keyword>
<evidence type="ECO:0000256" key="1">
    <source>
        <dbReference type="ARBA" id="ARBA00004370"/>
    </source>
</evidence>
<evidence type="ECO:0000256" key="2">
    <source>
        <dbReference type="ARBA" id="ARBA00022448"/>
    </source>
</evidence>
<dbReference type="GO" id="GO:0009306">
    <property type="term" value="P:protein secretion"/>
    <property type="evidence" value="ECO:0007669"/>
    <property type="project" value="InterPro"/>
</dbReference>
<evidence type="ECO:0000256" key="6">
    <source>
        <dbReference type="ARBA" id="ARBA00022989"/>
    </source>
</evidence>
<dbReference type="AlphaFoldDB" id="X0VUI3"/>
<dbReference type="InterPro" id="IPR038379">
    <property type="entry name" value="SecE_sf"/>
</dbReference>
<evidence type="ECO:0008006" key="11">
    <source>
        <dbReference type="Google" id="ProtNLM"/>
    </source>
</evidence>
<evidence type="ECO:0000256" key="9">
    <source>
        <dbReference type="SAM" id="Phobius"/>
    </source>
</evidence>
<reference evidence="10" key="1">
    <citation type="journal article" date="2014" name="Front. Microbiol.">
        <title>High frequency of phylogenetically diverse reductive dehalogenase-homologous genes in deep subseafloor sedimentary metagenomes.</title>
        <authorList>
            <person name="Kawai M."/>
            <person name="Futagami T."/>
            <person name="Toyoda A."/>
            <person name="Takaki Y."/>
            <person name="Nishi S."/>
            <person name="Hori S."/>
            <person name="Arai W."/>
            <person name="Tsubouchi T."/>
            <person name="Morono Y."/>
            <person name="Uchiyama I."/>
            <person name="Ito T."/>
            <person name="Fujiyama A."/>
            <person name="Inagaki F."/>
            <person name="Takami H."/>
        </authorList>
    </citation>
    <scope>NUCLEOTIDE SEQUENCE</scope>
    <source>
        <strain evidence="10">Expedition CK06-06</strain>
    </source>
</reference>
<evidence type="ECO:0000256" key="8">
    <source>
        <dbReference type="ARBA" id="ARBA00023136"/>
    </source>
</evidence>
<dbReference type="GO" id="GO:0008320">
    <property type="term" value="F:protein transmembrane transporter activity"/>
    <property type="evidence" value="ECO:0007669"/>
    <property type="project" value="InterPro"/>
</dbReference>
<dbReference type="PANTHER" id="PTHR33910:SF1">
    <property type="entry name" value="PROTEIN TRANSLOCASE SUBUNIT SECE"/>
    <property type="match status" value="1"/>
</dbReference>
<dbReference type="HAMAP" id="MF_00422">
    <property type="entry name" value="SecE"/>
    <property type="match status" value="1"/>
</dbReference>
<sequence>MRRQTTAGRPGIPHIRSYIGEVISELKKVVWPTREEARRLTIMVIIIAGAIGIILGVFDYGFTRLIEWITSLGG</sequence>
<feature type="transmembrane region" description="Helical" evidence="9">
    <location>
        <begin position="40"/>
        <end position="58"/>
    </location>
</feature>
<organism evidence="10">
    <name type="scientific">marine sediment metagenome</name>
    <dbReference type="NCBI Taxonomy" id="412755"/>
    <lineage>
        <taxon>unclassified sequences</taxon>
        <taxon>metagenomes</taxon>
        <taxon>ecological metagenomes</taxon>
    </lineage>
</organism>
<dbReference type="PANTHER" id="PTHR33910">
    <property type="entry name" value="PROTEIN TRANSLOCASE SUBUNIT SECE"/>
    <property type="match status" value="1"/>
</dbReference>